<dbReference type="InterPro" id="IPR036424">
    <property type="entry name" value="UPP_synth-like_sf"/>
</dbReference>
<organism evidence="2">
    <name type="scientific">marine sediment metagenome</name>
    <dbReference type="NCBI Taxonomy" id="412755"/>
    <lineage>
        <taxon>unclassified sequences</taxon>
        <taxon>metagenomes</taxon>
        <taxon>ecological metagenomes</taxon>
    </lineage>
</organism>
<dbReference type="Gene3D" id="3.40.1180.10">
    <property type="entry name" value="Decaprenyl diphosphate synthase-like"/>
    <property type="match status" value="1"/>
</dbReference>
<proteinExistence type="inferred from homology"/>
<evidence type="ECO:0008006" key="3">
    <source>
        <dbReference type="Google" id="ProtNLM"/>
    </source>
</evidence>
<dbReference type="CDD" id="cd00475">
    <property type="entry name" value="Cis_IPPS"/>
    <property type="match status" value="1"/>
</dbReference>
<reference evidence="2" key="1">
    <citation type="journal article" date="2015" name="Nature">
        <title>Complex archaea that bridge the gap between prokaryotes and eukaryotes.</title>
        <authorList>
            <person name="Spang A."/>
            <person name="Saw J.H."/>
            <person name="Jorgensen S.L."/>
            <person name="Zaremba-Niedzwiedzka K."/>
            <person name="Martijn J."/>
            <person name="Lind A.E."/>
            <person name="van Eijk R."/>
            <person name="Schleper C."/>
            <person name="Guy L."/>
            <person name="Ettema T.J."/>
        </authorList>
    </citation>
    <scope>NUCLEOTIDE SEQUENCE</scope>
</reference>
<accession>A0A0F9DGM2</accession>
<dbReference type="HAMAP" id="MF_01139">
    <property type="entry name" value="ISPT"/>
    <property type="match status" value="1"/>
</dbReference>
<dbReference type="NCBIfam" id="TIGR00055">
    <property type="entry name" value="uppS"/>
    <property type="match status" value="1"/>
</dbReference>
<dbReference type="SUPFAM" id="SSF64005">
    <property type="entry name" value="Undecaprenyl diphosphate synthase"/>
    <property type="match status" value="1"/>
</dbReference>
<dbReference type="GO" id="GO:0016094">
    <property type="term" value="P:polyprenol biosynthetic process"/>
    <property type="evidence" value="ECO:0007669"/>
    <property type="project" value="TreeGrafter"/>
</dbReference>
<gene>
    <name evidence="2" type="ORF">LCGC14_2280350</name>
</gene>
<evidence type="ECO:0000256" key="1">
    <source>
        <dbReference type="ARBA" id="ARBA00022679"/>
    </source>
</evidence>
<keyword evidence="1" id="KW-0808">Transferase</keyword>
<dbReference type="AlphaFoldDB" id="A0A0F9DGM2"/>
<evidence type="ECO:0000313" key="2">
    <source>
        <dbReference type="EMBL" id="KKL52951.1"/>
    </source>
</evidence>
<dbReference type="PANTHER" id="PTHR10291:SF0">
    <property type="entry name" value="DEHYDRODOLICHYL DIPHOSPHATE SYNTHASE 2"/>
    <property type="match status" value="1"/>
</dbReference>
<dbReference type="NCBIfam" id="NF011405">
    <property type="entry name" value="PRK14830.1"/>
    <property type="match status" value="1"/>
</dbReference>
<dbReference type="EMBL" id="LAZR01031710">
    <property type="protein sequence ID" value="KKL52951.1"/>
    <property type="molecule type" value="Genomic_DNA"/>
</dbReference>
<name>A0A0F9DGM2_9ZZZZ</name>
<comment type="caution">
    <text evidence="2">The sequence shown here is derived from an EMBL/GenBank/DDBJ whole genome shotgun (WGS) entry which is preliminary data.</text>
</comment>
<dbReference type="PANTHER" id="PTHR10291">
    <property type="entry name" value="DEHYDRODOLICHYL DIPHOSPHATE SYNTHASE FAMILY MEMBER"/>
    <property type="match status" value="1"/>
</dbReference>
<dbReference type="FunFam" id="3.40.1180.10:FF:000001">
    <property type="entry name" value="(2E,6E)-farnesyl-diphosphate-specific ditrans,polycis-undecaprenyl-diphosphate synthase"/>
    <property type="match status" value="1"/>
</dbReference>
<dbReference type="Pfam" id="PF01255">
    <property type="entry name" value="Prenyltransf"/>
    <property type="match status" value="1"/>
</dbReference>
<dbReference type="InterPro" id="IPR001441">
    <property type="entry name" value="UPP_synth-like"/>
</dbReference>
<protein>
    <recommendedName>
        <fullName evidence="3">Isoprenyl transferase</fullName>
    </recommendedName>
</protein>
<sequence>MTSIISTIKHWLRPRTNIKQSLDPALCPKHVAIIMDGNGRWAKRRGLPRLAGHRAGAKAIHEVVEASPSLGIEYLTLYAFSTENWSRPEKEVSGLMTLFREMLEAELDNLHGNNVKLKVIGDLDSIDRATVLKFKEALIKTENNTGLTLIIALNYSGRGDIIQAIKKTAKEKCGDLKSIDKLSIADFAKNLSTRGIPDPALVIRSSGELRLSNFLIWESAYAEFWVTKKLWPDFCKQDLIEAVSEFQQRDRRFGGLAD</sequence>
<dbReference type="GO" id="GO:0045547">
    <property type="term" value="F:ditrans,polycis-polyprenyl diphosphate synthase [(2E,6E)-farnesyl diphosphate specific] activity"/>
    <property type="evidence" value="ECO:0007669"/>
    <property type="project" value="TreeGrafter"/>
</dbReference>